<organism evidence="2 3">
    <name type="scientific">Amycolatopsis acididurans</name>
    <dbReference type="NCBI Taxonomy" id="2724524"/>
    <lineage>
        <taxon>Bacteria</taxon>
        <taxon>Bacillati</taxon>
        <taxon>Actinomycetota</taxon>
        <taxon>Actinomycetes</taxon>
        <taxon>Pseudonocardiales</taxon>
        <taxon>Pseudonocardiaceae</taxon>
        <taxon>Amycolatopsis</taxon>
    </lineage>
</organism>
<proteinExistence type="predicted"/>
<dbReference type="SUPFAM" id="SSF69118">
    <property type="entry name" value="AhpD-like"/>
    <property type="match status" value="1"/>
</dbReference>
<dbReference type="Pfam" id="PF02627">
    <property type="entry name" value="CMD"/>
    <property type="match status" value="1"/>
</dbReference>
<dbReference type="Proteomes" id="UP000715441">
    <property type="component" value="Unassembled WGS sequence"/>
</dbReference>
<evidence type="ECO:0000313" key="2">
    <source>
        <dbReference type="EMBL" id="NKQ55569.1"/>
    </source>
</evidence>
<dbReference type="PANTHER" id="PTHR33570">
    <property type="entry name" value="4-CARBOXYMUCONOLACTONE DECARBOXYLASE FAMILY PROTEIN"/>
    <property type="match status" value="1"/>
</dbReference>
<gene>
    <name evidence="2" type="ORF">HFP15_22040</name>
</gene>
<keyword evidence="3" id="KW-1185">Reference proteome</keyword>
<dbReference type="InterPro" id="IPR029032">
    <property type="entry name" value="AhpD-like"/>
</dbReference>
<dbReference type="EMBL" id="JAAXLS010000015">
    <property type="protein sequence ID" value="NKQ55569.1"/>
    <property type="molecule type" value="Genomic_DNA"/>
</dbReference>
<dbReference type="RefSeq" id="WP_168518606.1">
    <property type="nucleotide sequence ID" value="NZ_JAAXLS010000015.1"/>
</dbReference>
<reference evidence="2 3" key="1">
    <citation type="submission" date="2020-04" db="EMBL/GenBank/DDBJ databases">
        <title>Novel species.</title>
        <authorList>
            <person name="Teo W.F.A."/>
            <person name="Lipun K."/>
            <person name="Srisuk N."/>
            <person name="Duangmal K."/>
        </authorList>
    </citation>
    <scope>NUCLEOTIDE SEQUENCE [LARGE SCALE GENOMIC DNA]</scope>
    <source>
        <strain evidence="2 3">K13G38</strain>
    </source>
</reference>
<comment type="caution">
    <text evidence="2">The sequence shown here is derived from an EMBL/GenBank/DDBJ whole genome shotgun (WGS) entry which is preliminary data.</text>
</comment>
<dbReference type="InterPro" id="IPR003779">
    <property type="entry name" value="CMD-like"/>
</dbReference>
<protein>
    <submittedName>
        <fullName evidence="2">4-carboxymuconolactone decarboxylase</fullName>
    </submittedName>
</protein>
<dbReference type="Gene3D" id="1.20.1290.10">
    <property type="entry name" value="AhpD-like"/>
    <property type="match status" value="1"/>
</dbReference>
<accession>A0ABX1J9J5</accession>
<feature type="domain" description="Carboxymuconolactone decarboxylase-like" evidence="1">
    <location>
        <begin position="39"/>
        <end position="120"/>
    </location>
</feature>
<dbReference type="InterPro" id="IPR052512">
    <property type="entry name" value="4CMD/NDH-1_regulator"/>
</dbReference>
<sequence length="128" mass="14104">MNDGQTDMFERGKRIRGEVVGREVVEKSLEAADEFTRPIQELVTEYCWGALWGRTELDRRSRSILNIGMLAVLNKPDELAGHIRGAIANGLTKVEIRECLLQVAVYAGMPAGLSATKIAQTVLAEFDG</sequence>
<evidence type="ECO:0000259" key="1">
    <source>
        <dbReference type="Pfam" id="PF02627"/>
    </source>
</evidence>
<evidence type="ECO:0000313" key="3">
    <source>
        <dbReference type="Proteomes" id="UP000715441"/>
    </source>
</evidence>
<name>A0ABX1J9J5_9PSEU</name>
<dbReference type="PANTHER" id="PTHR33570:SF2">
    <property type="entry name" value="CARBOXYMUCONOLACTONE DECARBOXYLASE-LIKE DOMAIN-CONTAINING PROTEIN"/>
    <property type="match status" value="1"/>
</dbReference>